<organism evidence="7 8">
    <name type="scientific">Rhodotorula diobovata</name>
    <dbReference type="NCBI Taxonomy" id="5288"/>
    <lineage>
        <taxon>Eukaryota</taxon>
        <taxon>Fungi</taxon>
        <taxon>Dikarya</taxon>
        <taxon>Basidiomycota</taxon>
        <taxon>Pucciniomycotina</taxon>
        <taxon>Microbotryomycetes</taxon>
        <taxon>Sporidiobolales</taxon>
        <taxon>Sporidiobolaceae</taxon>
        <taxon>Rhodotorula</taxon>
    </lineage>
</organism>
<evidence type="ECO:0000256" key="5">
    <source>
        <dbReference type="SAM" id="MobiDB-lite"/>
    </source>
</evidence>
<evidence type="ECO:0000256" key="1">
    <source>
        <dbReference type="ARBA" id="ARBA00004604"/>
    </source>
</evidence>
<dbReference type="OrthoDB" id="30195at2759"/>
<feature type="compositionally biased region" description="Low complexity" evidence="5">
    <location>
        <begin position="488"/>
        <end position="503"/>
    </location>
</feature>
<comment type="subcellular location">
    <subcellularLocation>
        <location evidence="1">Nucleus</location>
        <location evidence="1">Nucleolus</location>
    </subcellularLocation>
</comment>
<feature type="region of interest" description="Disordered" evidence="5">
    <location>
        <begin position="475"/>
        <end position="510"/>
    </location>
</feature>
<dbReference type="SUPFAM" id="SSF50998">
    <property type="entry name" value="Quinoprotein alcohol dehydrogenase-like"/>
    <property type="match status" value="1"/>
</dbReference>
<feature type="repeat" description="WD" evidence="4">
    <location>
        <begin position="190"/>
        <end position="212"/>
    </location>
</feature>
<comment type="caution">
    <text evidence="7">The sequence shown here is derived from an EMBL/GenBank/DDBJ whole genome shotgun (WGS) entry which is preliminary data.</text>
</comment>
<sequence length="901" mass="94584">MGKKTKPTTAPRTTAINPAAVATTLTAFSPASSTSASGPSYYAHLHAAPDAHTLRVYDLDGKCVSRWASNANLDADDDEANEPRVKSLAWCWVPAATAQDGQADGAQADGKRGKKRRKSDGGAAADSPAKPSAGALKPQLMLALGLEDGSVILWHPLGTASRTLAHPTSASPVTALALPVSSSADSDGHLWSAHQDGTVRVWDVVSGALVGKVGGLVEELRWDDVLVRYEPSTAEGGKRTVHLVLSHLSLHAYSLHLGAPSKKEGKVRDLKAIELGRCTGHVEPCSLRWAGASSSPSGSDADKLSFLSYSPTDRFVQIWQIATTTPSSSPHIGVLLARLGTDSGVSSAAVSPLSADAQTLAAVDSATGNVTLSNLPLSFAPAASPSKKAKKQAAGVVALDALCEITAPAQGGKSEAGVAGVAFRAGDEGKVVLCRGGVKPVFEVVAFKEEGAWVPKLELARSASGLLVGNGAAESAGAPKATRYNEHASSTAAASAAPDAAAASDDDEAVNTGELDVDAAEPTLADRLKALNVSQKKERRKAARTARLDDDVEVASESSGSEDLDDEDDEELGSDDEDAVGPAVPATTLTTTLVQALHSQDGPLLESCLTHSNHNLVRSTVKRLPSGGLVLSLLEAIVDRLGKQKKGREGLASPKRARALVGWLRETLVVHVGFLVTVPSLVTRLAALHASLTQRLALQQPLLALQGRLELVMSQIDLRQDRARAQTARSGAKAIKAAPKGRRYVEGESTDDEDEQLGEGLEGDVSEGDIEDVVLGAGGDDDDEDESGDEDEFGEIDDDVDSDLEDEEDGEQGPPRHKVRFSSPLSCMRSSRLLLHSSYRSSDDRVPRLFSFTQRNGVASLLDLEAEDDEDFDEDDESLDGEEDGDMSDDPEAGEDEEFEA</sequence>
<dbReference type="InterPro" id="IPR052414">
    <property type="entry name" value="U3_snoRNA-assoc_WDR"/>
</dbReference>
<dbReference type="AlphaFoldDB" id="A0A5C5FMY3"/>
<evidence type="ECO:0000256" key="4">
    <source>
        <dbReference type="PROSITE-ProRule" id="PRU00221"/>
    </source>
</evidence>
<feature type="region of interest" description="Disordered" evidence="5">
    <location>
        <begin position="535"/>
        <end position="583"/>
    </location>
</feature>
<feature type="region of interest" description="Disordered" evidence="5">
    <location>
        <begin position="727"/>
        <end position="823"/>
    </location>
</feature>
<evidence type="ECO:0000256" key="2">
    <source>
        <dbReference type="ARBA" id="ARBA00023242"/>
    </source>
</evidence>
<dbReference type="Pfam" id="PF04003">
    <property type="entry name" value="Utp12"/>
    <property type="match status" value="1"/>
</dbReference>
<evidence type="ECO:0000313" key="7">
    <source>
        <dbReference type="EMBL" id="TNY18160.1"/>
    </source>
</evidence>
<dbReference type="InterPro" id="IPR007148">
    <property type="entry name" value="SSU_processome_Utp12"/>
</dbReference>
<dbReference type="InterPro" id="IPR001680">
    <property type="entry name" value="WD40_rpt"/>
</dbReference>
<keyword evidence="8" id="KW-1185">Reference proteome</keyword>
<comment type="similarity">
    <text evidence="3">Belongs to the UTP5 family.</text>
</comment>
<feature type="region of interest" description="Disordered" evidence="5">
    <location>
        <begin position="861"/>
        <end position="901"/>
    </location>
</feature>
<feature type="compositionally biased region" description="Acidic residues" evidence="5">
    <location>
        <begin position="864"/>
        <end position="901"/>
    </location>
</feature>
<reference evidence="7 8" key="1">
    <citation type="submission" date="2019-03" db="EMBL/GenBank/DDBJ databases">
        <title>Rhodosporidium diobovatum UCD-FST 08-225 genome sequencing, assembly, and annotation.</title>
        <authorList>
            <person name="Fakankun I.U."/>
            <person name="Fristensky B."/>
            <person name="Levin D.B."/>
        </authorList>
    </citation>
    <scope>NUCLEOTIDE SEQUENCE [LARGE SCALE GENOMIC DNA]</scope>
    <source>
        <strain evidence="7 8">UCD-FST 08-225</strain>
    </source>
</reference>
<dbReference type="Proteomes" id="UP000311382">
    <property type="component" value="Unassembled WGS sequence"/>
</dbReference>
<feature type="region of interest" description="Disordered" evidence="5">
    <location>
        <begin position="99"/>
        <end position="132"/>
    </location>
</feature>
<keyword evidence="4" id="KW-0853">WD repeat</keyword>
<gene>
    <name evidence="7" type="ORF">DMC30DRAFT_72158</name>
</gene>
<evidence type="ECO:0000259" key="6">
    <source>
        <dbReference type="Pfam" id="PF04003"/>
    </source>
</evidence>
<evidence type="ECO:0000256" key="3">
    <source>
        <dbReference type="ARBA" id="ARBA00038335"/>
    </source>
</evidence>
<dbReference type="GO" id="GO:0000462">
    <property type="term" value="P:maturation of SSU-rRNA from tricistronic rRNA transcript (SSU-rRNA, 5.8S rRNA, LSU-rRNA)"/>
    <property type="evidence" value="ECO:0007669"/>
    <property type="project" value="TreeGrafter"/>
</dbReference>
<dbReference type="GO" id="GO:0032040">
    <property type="term" value="C:small-subunit processome"/>
    <property type="evidence" value="ECO:0007669"/>
    <property type="project" value="UniProtKB-ARBA"/>
</dbReference>
<name>A0A5C5FMY3_9BASI</name>
<dbReference type="InterPro" id="IPR015943">
    <property type="entry name" value="WD40/YVTN_repeat-like_dom_sf"/>
</dbReference>
<feature type="compositionally biased region" description="Low complexity" evidence="5">
    <location>
        <begin position="99"/>
        <end position="108"/>
    </location>
</feature>
<dbReference type="PANTHER" id="PTHR44267:SF1">
    <property type="entry name" value="WD REPEAT-CONTAINING PROTEIN 43"/>
    <property type="match status" value="1"/>
</dbReference>
<proteinExistence type="inferred from homology"/>
<dbReference type="PANTHER" id="PTHR44267">
    <property type="entry name" value="WD REPEAT-CONTAINING PROTEIN 43"/>
    <property type="match status" value="1"/>
</dbReference>
<dbReference type="InterPro" id="IPR011047">
    <property type="entry name" value="Quinoprotein_ADH-like_sf"/>
</dbReference>
<protein>
    <recommendedName>
        <fullName evidence="6">Small-subunit processome Utp12 domain-containing protein</fullName>
    </recommendedName>
</protein>
<dbReference type="Gene3D" id="2.130.10.10">
    <property type="entry name" value="YVTN repeat-like/Quinoprotein amine dehydrogenase"/>
    <property type="match status" value="1"/>
</dbReference>
<evidence type="ECO:0000313" key="8">
    <source>
        <dbReference type="Proteomes" id="UP000311382"/>
    </source>
</evidence>
<feature type="compositionally biased region" description="Acidic residues" evidence="5">
    <location>
        <begin position="748"/>
        <end position="772"/>
    </location>
</feature>
<keyword evidence="2" id="KW-0539">Nucleus</keyword>
<dbReference type="PROSITE" id="PS50082">
    <property type="entry name" value="WD_REPEATS_2"/>
    <property type="match status" value="1"/>
</dbReference>
<feature type="compositionally biased region" description="Acidic residues" evidence="5">
    <location>
        <begin position="779"/>
        <end position="811"/>
    </location>
</feature>
<dbReference type="EMBL" id="SOZI01000153">
    <property type="protein sequence ID" value="TNY18160.1"/>
    <property type="molecule type" value="Genomic_DNA"/>
</dbReference>
<feature type="domain" description="Small-subunit processome Utp12" evidence="6">
    <location>
        <begin position="602"/>
        <end position="713"/>
    </location>
</feature>
<feature type="compositionally biased region" description="Acidic residues" evidence="5">
    <location>
        <begin position="550"/>
        <end position="579"/>
    </location>
</feature>
<accession>A0A5C5FMY3</accession>
<dbReference type="STRING" id="5288.A0A5C5FMY3"/>